<sequence>NTLHIPYRIMVLCTSGKNILLREDGTLTRSGFSGQNSRIQVGSGQSVNEAGT</sequence>
<name>A0AAD8A4U9_DIPPU</name>
<organism evidence="2 3">
    <name type="scientific">Diploptera punctata</name>
    <name type="common">Pacific beetle cockroach</name>
    <dbReference type="NCBI Taxonomy" id="6984"/>
    <lineage>
        <taxon>Eukaryota</taxon>
        <taxon>Metazoa</taxon>
        <taxon>Ecdysozoa</taxon>
        <taxon>Arthropoda</taxon>
        <taxon>Hexapoda</taxon>
        <taxon>Insecta</taxon>
        <taxon>Pterygota</taxon>
        <taxon>Neoptera</taxon>
        <taxon>Polyneoptera</taxon>
        <taxon>Dictyoptera</taxon>
        <taxon>Blattodea</taxon>
        <taxon>Blaberoidea</taxon>
        <taxon>Blaberidae</taxon>
        <taxon>Diplopterinae</taxon>
        <taxon>Diploptera</taxon>
    </lineage>
</organism>
<dbReference type="Proteomes" id="UP001233999">
    <property type="component" value="Unassembled WGS sequence"/>
</dbReference>
<dbReference type="AlphaFoldDB" id="A0AAD8A4U9"/>
<accession>A0AAD8A4U9</accession>
<protein>
    <submittedName>
        <fullName evidence="2">Uncharacterized protein</fullName>
    </submittedName>
</protein>
<dbReference type="EMBL" id="JASPKZ010003833">
    <property type="protein sequence ID" value="KAJ9592524.1"/>
    <property type="molecule type" value="Genomic_DNA"/>
</dbReference>
<evidence type="ECO:0000256" key="1">
    <source>
        <dbReference type="SAM" id="MobiDB-lite"/>
    </source>
</evidence>
<reference evidence="2" key="1">
    <citation type="journal article" date="2023" name="IScience">
        <title>Live-bearing cockroach genome reveals convergent evolutionary mechanisms linked to viviparity in insects and beyond.</title>
        <authorList>
            <person name="Fouks B."/>
            <person name="Harrison M.C."/>
            <person name="Mikhailova A.A."/>
            <person name="Marchal E."/>
            <person name="English S."/>
            <person name="Carruthers M."/>
            <person name="Jennings E.C."/>
            <person name="Chiamaka E.L."/>
            <person name="Frigard R.A."/>
            <person name="Pippel M."/>
            <person name="Attardo G.M."/>
            <person name="Benoit J.B."/>
            <person name="Bornberg-Bauer E."/>
            <person name="Tobe S.S."/>
        </authorList>
    </citation>
    <scope>NUCLEOTIDE SEQUENCE</scope>
    <source>
        <strain evidence="2">Stay&amp;Tobe</strain>
    </source>
</reference>
<reference evidence="2" key="2">
    <citation type="submission" date="2023-05" db="EMBL/GenBank/DDBJ databases">
        <authorList>
            <person name="Fouks B."/>
        </authorList>
    </citation>
    <scope>NUCLEOTIDE SEQUENCE</scope>
    <source>
        <strain evidence="2">Stay&amp;Tobe</strain>
        <tissue evidence="2">Testes</tissue>
    </source>
</reference>
<evidence type="ECO:0000313" key="2">
    <source>
        <dbReference type="EMBL" id="KAJ9592524.1"/>
    </source>
</evidence>
<proteinExistence type="predicted"/>
<evidence type="ECO:0000313" key="3">
    <source>
        <dbReference type="Proteomes" id="UP001233999"/>
    </source>
</evidence>
<keyword evidence="3" id="KW-1185">Reference proteome</keyword>
<comment type="caution">
    <text evidence="2">The sequence shown here is derived from an EMBL/GenBank/DDBJ whole genome shotgun (WGS) entry which is preliminary data.</text>
</comment>
<feature type="non-terminal residue" evidence="2">
    <location>
        <position position="1"/>
    </location>
</feature>
<gene>
    <name evidence="2" type="ORF">L9F63_015797</name>
</gene>
<feature type="region of interest" description="Disordered" evidence="1">
    <location>
        <begin position="32"/>
        <end position="52"/>
    </location>
</feature>